<dbReference type="InParanoid" id="A2E9Z7"/>
<dbReference type="VEuPathDB" id="TrichDB:TVAG_184610"/>
<dbReference type="VEuPathDB" id="TrichDB:TVAGG3_0180900"/>
<dbReference type="RefSeq" id="XP_001322782.1">
    <property type="nucleotide sequence ID" value="XM_001322747.1"/>
</dbReference>
<dbReference type="EMBL" id="DS113336">
    <property type="protein sequence ID" value="EAY10559.1"/>
    <property type="molecule type" value="Genomic_DNA"/>
</dbReference>
<dbReference type="Proteomes" id="UP000001542">
    <property type="component" value="Unassembled WGS sequence"/>
</dbReference>
<evidence type="ECO:0000313" key="2">
    <source>
        <dbReference type="Proteomes" id="UP000001542"/>
    </source>
</evidence>
<evidence type="ECO:0000313" key="1">
    <source>
        <dbReference type="EMBL" id="EAY10559.1"/>
    </source>
</evidence>
<protein>
    <submittedName>
        <fullName evidence="1">Uncharacterized protein</fullName>
    </submittedName>
</protein>
<dbReference type="KEGG" id="tva:4768494"/>
<organism evidence="1 2">
    <name type="scientific">Trichomonas vaginalis (strain ATCC PRA-98 / G3)</name>
    <dbReference type="NCBI Taxonomy" id="412133"/>
    <lineage>
        <taxon>Eukaryota</taxon>
        <taxon>Metamonada</taxon>
        <taxon>Parabasalia</taxon>
        <taxon>Trichomonadida</taxon>
        <taxon>Trichomonadidae</taxon>
        <taxon>Trichomonas</taxon>
    </lineage>
</organism>
<accession>A2E9Z7</accession>
<reference evidence="1" key="1">
    <citation type="submission" date="2006-10" db="EMBL/GenBank/DDBJ databases">
        <authorList>
            <person name="Amadeo P."/>
            <person name="Zhao Q."/>
            <person name="Wortman J."/>
            <person name="Fraser-Liggett C."/>
            <person name="Carlton J."/>
        </authorList>
    </citation>
    <scope>NUCLEOTIDE SEQUENCE</scope>
    <source>
        <strain evidence="1">G3</strain>
    </source>
</reference>
<sequence>MQAGHMLMSCIIELTRNDIATCYFGAFNKKKAEEFFENKDNAIIGVAFGNEGEDRWIESVVKWMGSWRGSNQFQDKFYDMKVNDTIKFEAVGDRKTICTGMNKIPCVMKPHSYRIIFDEPNIHIYCADFGTGMYSNSGTFDIGNIMATIQAYYEAKGNKIVFEERSIYPACPFKGGEYVITAQIL</sequence>
<gene>
    <name evidence="1" type="ORF">TVAG_184610</name>
</gene>
<name>A2E9Z7_TRIV3</name>
<reference evidence="1" key="2">
    <citation type="journal article" date="2007" name="Science">
        <title>Draft genome sequence of the sexually transmitted pathogen Trichomonas vaginalis.</title>
        <authorList>
            <person name="Carlton J.M."/>
            <person name="Hirt R.P."/>
            <person name="Silva J.C."/>
            <person name="Delcher A.L."/>
            <person name="Schatz M."/>
            <person name="Zhao Q."/>
            <person name="Wortman J.R."/>
            <person name="Bidwell S.L."/>
            <person name="Alsmark U.C.M."/>
            <person name="Besteiro S."/>
            <person name="Sicheritz-Ponten T."/>
            <person name="Noel C.J."/>
            <person name="Dacks J.B."/>
            <person name="Foster P.G."/>
            <person name="Simillion C."/>
            <person name="Van de Peer Y."/>
            <person name="Miranda-Saavedra D."/>
            <person name="Barton G.J."/>
            <person name="Westrop G.D."/>
            <person name="Mueller S."/>
            <person name="Dessi D."/>
            <person name="Fiori P.L."/>
            <person name="Ren Q."/>
            <person name="Paulsen I."/>
            <person name="Zhang H."/>
            <person name="Bastida-Corcuera F.D."/>
            <person name="Simoes-Barbosa A."/>
            <person name="Brown M.T."/>
            <person name="Hayes R.D."/>
            <person name="Mukherjee M."/>
            <person name="Okumura C.Y."/>
            <person name="Schneider R."/>
            <person name="Smith A.J."/>
            <person name="Vanacova S."/>
            <person name="Villalvazo M."/>
            <person name="Haas B.J."/>
            <person name="Pertea M."/>
            <person name="Feldblyum T.V."/>
            <person name="Utterback T.R."/>
            <person name="Shu C.L."/>
            <person name="Osoegawa K."/>
            <person name="de Jong P.J."/>
            <person name="Hrdy I."/>
            <person name="Horvathova L."/>
            <person name="Zubacova Z."/>
            <person name="Dolezal P."/>
            <person name="Malik S.B."/>
            <person name="Logsdon J.M. Jr."/>
            <person name="Henze K."/>
            <person name="Gupta A."/>
            <person name="Wang C.C."/>
            <person name="Dunne R.L."/>
            <person name="Upcroft J.A."/>
            <person name="Upcroft P."/>
            <person name="White O."/>
            <person name="Salzberg S.L."/>
            <person name="Tang P."/>
            <person name="Chiu C.-H."/>
            <person name="Lee Y.-S."/>
            <person name="Embley T.M."/>
            <person name="Coombs G.H."/>
            <person name="Mottram J.C."/>
            <person name="Tachezy J."/>
            <person name="Fraser-Liggett C.M."/>
            <person name="Johnson P.J."/>
        </authorList>
    </citation>
    <scope>NUCLEOTIDE SEQUENCE [LARGE SCALE GENOMIC DNA]</scope>
    <source>
        <strain evidence="1">G3</strain>
    </source>
</reference>
<keyword evidence="2" id="KW-1185">Reference proteome</keyword>
<dbReference type="AlphaFoldDB" id="A2E9Z7"/>
<proteinExistence type="predicted"/>